<evidence type="ECO:0000256" key="2">
    <source>
        <dbReference type="ARBA" id="ARBA00023015"/>
    </source>
</evidence>
<dbReference type="PANTHER" id="PTHR30204">
    <property type="entry name" value="REDOX-CYCLING DRUG-SENSING TRANSCRIPTIONAL ACTIVATOR SOXR"/>
    <property type="match status" value="1"/>
</dbReference>
<sequence length="159" mass="17892">MENNKSENLCQIGEIAKMAGTTVRTVRYYMEEGFIEPAARSAGGFYLFFPQAADTVFFVQKLRDAGFALKQIRALYEARKNGATGDEASSRVLALLEEQKRAVEKKIADYQKLEVEIREAMDLVSRCQGCERAPNRETCRKCSVVTSREKLPLPCQAII</sequence>
<organism evidence="7 8">
    <name type="scientific">Desulfosalsimonas propionicica</name>
    <dbReference type="NCBI Taxonomy" id="332175"/>
    <lineage>
        <taxon>Bacteria</taxon>
        <taxon>Pseudomonadati</taxon>
        <taxon>Thermodesulfobacteriota</taxon>
        <taxon>Desulfobacteria</taxon>
        <taxon>Desulfobacterales</taxon>
        <taxon>Desulfosalsimonadaceae</taxon>
        <taxon>Desulfosalsimonas</taxon>
    </lineage>
</organism>
<dbReference type="GO" id="GO:0003700">
    <property type="term" value="F:DNA-binding transcription factor activity"/>
    <property type="evidence" value="ECO:0007669"/>
    <property type="project" value="InterPro"/>
</dbReference>
<reference evidence="7 8" key="1">
    <citation type="submission" date="2020-07" db="EMBL/GenBank/DDBJ databases">
        <title>Genomic Encyclopedia of Type Strains, Phase IV (KMG-IV): sequencing the most valuable type-strain genomes for metagenomic binning, comparative biology and taxonomic classification.</title>
        <authorList>
            <person name="Goeker M."/>
        </authorList>
    </citation>
    <scope>NUCLEOTIDE SEQUENCE [LARGE SCALE GENOMIC DNA]</scope>
    <source>
        <strain evidence="7 8">DSM 17721</strain>
    </source>
</reference>
<dbReference type="SUPFAM" id="SSF46955">
    <property type="entry name" value="Putative DNA-binding domain"/>
    <property type="match status" value="1"/>
</dbReference>
<feature type="domain" description="HTH merR-type" evidence="6">
    <location>
        <begin position="9"/>
        <end position="78"/>
    </location>
</feature>
<evidence type="ECO:0000256" key="1">
    <source>
        <dbReference type="ARBA" id="ARBA00022491"/>
    </source>
</evidence>
<keyword evidence="4" id="KW-0804">Transcription</keyword>
<evidence type="ECO:0000256" key="4">
    <source>
        <dbReference type="ARBA" id="ARBA00023163"/>
    </source>
</evidence>
<dbReference type="PANTHER" id="PTHR30204:SF69">
    <property type="entry name" value="MERR-FAMILY TRANSCRIPTIONAL REGULATOR"/>
    <property type="match status" value="1"/>
</dbReference>
<evidence type="ECO:0000256" key="3">
    <source>
        <dbReference type="ARBA" id="ARBA00023125"/>
    </source>
</evidence>
<dbReference type="EMBL" id="JACDUS010000002">
    <property type="protein sequence ID" value="MBA2880738.1"/>
    <property type="molecule type" value="Genomic_DNA"/>
</dbReference>
<keyword evidence="8" id="KW-1185">Reference proteome</keyword>
<dbReference type="PROSITE" id="PS50937">
    <property type="entry name" value="HTH_MERR_2"/>
    <property type="match status" value="1"/>
</dbReference>
<dbReference type="SMART" id="SM00422">
    <property type="entry name" value="HTH_MERR"/>
    <property type="match status" value="1"/>
</dbReference>
<proteinExistence type="predicted"/>
<dbReference type="PRINTS" id="PR00040">
    <property type="entry name" value="HTHMERR"/>
</dbReference>
<comment type="caution">
    <text evidence="7">The sequence shown here is derived from an EMBL/GenBank/DDBJ whole genome shotgun (WGS) entry which is preliminary data.</text>
</comment>
<dbReference type="InterPro" id="IPR047057">
    <property type="entry name" value="MerR_fam"/>
</dbReference>
<dbReference type="Gene3D" id="1.10.1660.10">
    <property type="match status" value="1"/>
</dbReference>
<dbReference type="Proteomes" id="UP000525298">
    <property type="component" value="Unassembled WGS sequence"/>
</dbReference>
<protein>
    <submittedName>
        <fullName evidence="7">MerR family Zn(II)-responsive transcriptional regulator of zntA</fullName>
    </submittedName>
</protein>
<keyword evidence="1" id="KW-0678">Repressor</keyword>
<dbReference type="InterPro" id="IPR009061">
    <property type="entry name" value="DNA-bd_dom_put_sf"/>
</dbReference>
<dbReference type="GO" id="GO:0003677">
    <property type="term" value="F:DNA binding"/>
    <property type="evidence" value="ECO:0007669"/>
    <property type="project" value="UniProtKB-KW"/>
</dbReference>
<gene>
    <name evidence="7" type="ORF">HNR65_001056</name>
</gene>
<keyword evidence="5" id="KW-0175">Coiled coil</keyword>
<dbReference type="InterPro" id="IPR000551">
    <property type="entry name" value="MerR-type_HTH_dom"/>
</dbReference>
<evidence type="ECO:0000256" key="5">
    <source>
        <dbReference type="SAM" id="Coils"/>
    </source>
</evidence>
<feature type="coiled-coil region" evidence="5">
    <location>
        <begin position="93"/>
        <end position="123"/>
    </location>
</feature>
<evidence type="ECO:0000313" key="8">
    <source>
        <dbReference type="Proteomes" id="UP000525298"/>
    </source>
</evidence>
<keyword evidence="3" id="KW-0238">DNA-binding</keyword>
<dbReference type="Pfam" id="PF13411">
    <property type="entry name" value="MerR_1"/>
    <property type="match status" value="1"/>
</dbReference>
<name>A0A7W0C7S9_9BACT</name>
<dbReference type="RefSeq" id="WP_181550398.1">
    <property type="nucleotide sequence ID" value="NZ_JACDUS010000002.1"/>
</dbReference>
<dbReference type="AlphaFoldDB" id="A0A7W0C7S9"/>
<evidence type="ECO:0000313" key="7">
    <source>
        <dbReference type="EMBL" id="MBA2880738.1"/>
    </source>
</evidence>
<evidence type="ECO:0000259" key="6">
    <source>
        <dbReference type="PROSITE" id="PS50937"/>
    </source>
</evidence>
<accession>A0A7W0C7S9</accession>
<keyword evidence="2" id="KW-0805">Transcription regulation</keyword>